<keyword evidence="2" id="KW-1185">Reference proteome</keyword>
<accession>A0A7W7N4I6</accession>
<comment type="caution">
    <text evidence="1">The sequence shown here is derived from an EMBL/GenBank/DDBJ whole genome shotgun (WGS) entry which is preliminary data.</text>
</comment>
<dbReference type="EMBL" id="JACHKY010000006">
    <property type="protein sequence ID" value="MBB4799488.1"/>
    <property type="molecule type" value="Genomic_DNA"/>
</dbReference>
<name>A0A7W7N4I6_9CAUL</name>
<evidence type="ECO:0000313" key="2">
    <source>
        <dbReference type="Proteomes" id="UP000539957"/>
    </source>
</evidence>
<gene>
    <name evidence="1" type="ORF">HNP32_003246</name>
</gene>
<protein>
    <submittedName>
        <fullName evidence="1">Uncharacterized protein</fullName>
    </submittedName>
</protein>
<organism evidence="1 2">
    <name type="scientific">Brevundimonas bullata</name>
    <dbReference type="NCBI Taxonomy" id="13160"/>
    <lineage>
        <taxon>Bacteria</taxon>
        <taxon>Pseudomonadati</taxon>
        <taxon>Pseudomonadota</taxon>
        <taxon>Alphaproteobacteria</taxon>
        <taxon>Caulobacterales</taxon>
        <taxon>Caulobacteraceae</taxon>
        <taxon>Brevundimonas</taxon>
    </lineage>
</organism>
<dbReference type="Proteomes" id="UP000539957">
    <property type="component" value="Unassembled WGS sequence"/>
</dbReference>
<dbReference type="AlphaFoldDB" id="A0A7W7N4I6"/>
<proteinExistence type="predicted"/>
<sequence length="91" mass="9929">MHTHAQYFCYVYDAPEGTPMMLALDADSLPEAVSETRRMMLDENAGSAFAEIWDGAGDTVVTRIDGAPRSGASGLLRSLRRVRPSSRLSKP</sequence>
<evidence type="ECO:0000313" key="1">
    <source>
        <dbReference type="EMBL" id="MBB4799488.1"/>
    </source>
</evidence>
<reference evidence="1 2" key="1">
    <citation type="submission" date="2020-08" db="EMBL/GenBank/DDBJ databases">
        <title>Functional genomics of gut bacteria from endangered species of beetles.</title>
        <authorList>
            <person name="Carlos-Shanley C."/>
        </authorList>
    </citation>
    <scope>NUCLEOTIDE SEQUENCE [LARGE SCALE GENOMIC DNA]</scope>
    <source>
        <strain evidence="1 2">S00123</strain>
    </source>
</reference>
<dbReference type="RefSeq" id="WP_184272838.1">
    <property type="nucleotide sequence ID" value="NZ_JACHKY010000006.1"/>
</dbReference>